<dbReference type="GO" id="GO:0006811">
    <property type="term" value="P:monoatomic ion transport"/>
    <property type="evidence" value="ECO:0007669"/>
    <property type="project" value="UniProtKB-KW"/>
</dbReference>
<dbReference type="Pfam" id="PF00593">
    <property type="entry name" value="TonB_dep_Rec_b-barrel"/>
    <property type="match status" value="1"/>
</dbReference>
<dbReference type="SUPFAM" id="SSF56935">
    <property type="entry name" value="Porins"/>
    <property type="match status" value="1"/>
</dbReference>
<keyword evidence="4 12" id="KW-1134">Transmembrane beta strand</keyword>
<keyword evidence="7" id="KW-0406">Ion transport</keyword>
<feature type="domain" description="TonB-dependent receptor plug" evidence="16">
    <location>
        <begin position="50"/>
        <end position="156"/>
    </location>
</feature>
<evidence type="ECO:0000256" key="8">
    <source>
        <dbReference type="ARBA" id="ARBA00023077"/>
    </source>
</evidence>
<evidence type="ECO:0000259" key="16">
    <source>
        <dbReference type="Pfam" id="PF07715"/>
    </source>
</evidence>
<organism evidence="17 18">
    <name type="scientific">Pseudoduganella rivuli</name>
    <dbReference type="NCBI Taxonomy" id="2666085"/>
    <lineage>
        <taxon>Bacteria</taxon>
        <taxon>Pseudomonadati</taxon>
        <taxon>Pseudomonadota</taxon>
        <taxon>Betaproteobacteria</taxon>
        <taxon>Burkholderiales</taxon>
        <taxon>Oxalobacteraceae</taxon>
        <taxon>Telluria group</taxon>
        <taxon>Pseudoduganella</taxon>
    </lineage>
</organism>
<name>A0A7X2IVM8_9BURK</name>
<dbReference type="EMBL" id="WKJJ01000044">
    <property type="protein sequence ID" value="MRV76789.1"/>
    <property type="molecule type" value="Genomic_DNA"/>
</dbReference>
<evidence type="ECO:0000256" key="6">
    <source>
        <dbReference type="ARBA" id="ARBA00022729"/>
    </source>
</evidence>
<evidence type="ECO:0000256" key="7">
    <source>
        <dbReference type="ARBA" id="ARBA00023065"/>
    </source>
</evidence>
<keyword evidence="8 13" id="KW-0798">TonB box</keyword>
<dbReference type="PROSITE" id="PS51257">
    <property type="entry name" value="PROKAR_LIPOPROTEIN"/>
    <property type="match status" value="1"/>
</dbReference>
<keyword evidence="10 17" id="KW-0675">Receptor</keyword>
<comment type="subcellular location">
    <subcellularLocation>
        <location evidence="1 12">Cell outer membrane</location>
        <topology evidence="1 12">Multi-pass membrane protein</topology>
    </subcellularLocation>
</comment>
<dbReference type="RefSeq" id="WP_154382634.1">
    <property type="nucleotide sequence ID" value="NZ_WKJJ01000044.1"/>
</dbReference>
<dbReference type="Gene3D" id="2.40.170.20">
    <property type="entry name" value="TonB-dependent receptor, beta-barrel domain"/>
    <property type="match status" value="1"/>
</dbReference>
<dbReference type="PROSITE" id="PS52016">
    <property type="entry name" value="TONB_DEPENDENT_REC_3"/>
    <property type="match status" value="1"/>
</dbReference>
<evidence type="ECO:0000256" key="4">
    <source>
        <dbReference type="ARBA" id="ARBA00022452"/>
    </source>
</evidence>
<dbReference type="Proteomes" id="UP000446768">
    <property type="component" value="Unassembled WGS sequence"/>
</dbReference>
<evidence type="ECO:0000313" key="18">
    <source>
        <dbReference type="Proteomes" id="UP000446768"/>
    </source>
</evidence>
<dbReference type="Pfam" id="PF07715">
    <property type="entry name" value="Plug"/>
    <property type="match status" value="1"/>
</dbReference>
<dbReference type="GO" id="GO:0015889">
    <property type="term" value="P:cobalamin transport"/>
    <property type="evidence" value="ECO:0007669"/>
    <property type="project" value="TreeGrafter"/>
</dbReference>
<gene>
    <name evidence="17" type="ORF">GJ700_34270</name>
</gene>
<evidence type="ECO:0000256" key="11">
    <source>
        <dbReference type="ARBA" id="ARBA00023237"/>
    </source>
</evidence>
<dbReference type="PANTHER" id="PTHR30069:SF53">
    <property type="entry name" value="COLICIN I RECEPTOR-RELATED"/>
    <property type="match status" value="1"/>
</dbReference>
<keyword evidence="3 12" id="KW-0813">Transport</keyword>
<evidence type="ECO:0000256" key="2">
    <source>
        <dbReference type="ARBA" id="ARBA00009810"/>
    </source>
</evidence>
<evidence type="ECO:0000313" key="17">
    <source>
        <dbReference type="EMBL" id="MRV76789.1"/>
    </source>
</evidence>
<evidence type="ECO:0000256" key="1">
    <source>
        <dbReference type="ARBA" id="ARBA00004571"/>
    </source>
</evidence>
<feature type="domain" description="TonB-dependent receptor-like beta-barrel" evidence="15">
    <location>
        <begin position="218"/>
        <end position="599"/>
    </location>
</feature>
<evidence type="ECO:0000256" key="14">
    <source>
        <dbReference type="SAM" id="SignalP"/>
    </source>
</evidence>
<dbReference type="InterPro" id="IPR000531">
    <property type="entry name" value="Beta-barrel_TonB"/>
</dbReference>
<dbReference type="GO" id="GO:0009279">
    <property type="term" value="C:cell outer membrane"/>
    <property type="evidence" value="ECO:0007669"/>
    <property type="project" value="UniProtKB-SubCell"/>
</dbReference>
<evidence type="ECO:0000256" key="10">
    <source>
        <dbReference type="ARBA" id="ARBA00023170"/>
    </source>
</evidence>
<evidence type="ECO:0000256" key="9">
    <source>
        <dbReference type="ARBA" id="ARBA00023136"/>
    </source>
</evidence>
<reference evidence="17 18" key="1">
    <citation type="submission" date="2019-11" db="EMBL/GenBank/DDBJ databases">
        <title>Novel species isolated from a subtropical stream in China.</title>
        <authorList>
            <person name="Lu H."/>
        </authorList>
    </citation>
    <scope>NUCLEOTIDE SEQUENCE [LARGE SCALE GENOMIC DNA]</scope>
    <source>
        <strain evidence="17 18">FT92W</strain>
    </source>
</reference>
<dbReference type="InterPro" id="IPR039426">
    <property type="entry name" value="TonB-dep_rcpt-like"/>
</dbReference>
<evidence type="ECO:0000259" key="15">
    <source>
        <dbReference type="Pfam" id="PF00593"/>
    </source>
</evidence>
<proteinExistence type="inferred from homology"/>
<keyword evidence="18" id="KW-1185">Reference proteome</keyword>
<keyword evidence="9 12" id="KW-0472">Membrane</keyword>
<dbReference type="InterPro" id="IPR037066">
    <property type="entry name" value="Plug_dom_sf"/>
</dbReference>
<sequence>MSFTAPRTASLTSLALAVAAACATLTAPAYAQTTAIDAVIVTATRAPQLQRDVLSDVTVITAEDIARSGAGSIIDVLQRQRGIEISRNGGPGTNSAVFIRGANSNQNVVLVDGVRIGSSTSGAANWSALPLQAIDHIEIVYGPMSTLYGADAIGGVVQIFTKKGAGAPAVTASAGIGSLKTREYDASVYGATGGEHSFSYAISAGKEESDGFSATMPGNFSFNGDKDGYVRENATGQFGFQLAKGHDVGLVFLNSRTNGQIDSGTPVVIYDARSIQKQKNVGVFTKNQFLPLWHSTLQYTQSEDNSVSDPGTVSGYSSIVSKQHDWTWQNDIRVGDDMLQLLYSHRKEEVVSGSTPALGKERSTNSLAAAYNMKLGAHLASVSVRNDDSSQYGSKSTGAIGYGYRFSNALRASATFGTSFRAPSFNELYYPSYGHPDNKPEKGRNFEAGVQYHEGALELSATVYRNKLTDMLVSTSPCPKDVTKYPFGCAYNVNKVTLEGITLAASHRVGAFNVSASADFQDPKDETTGKSLARRAKEHGTATVDYTAGPLVAGVEWQVSGKRFDDAGNRNRLGGYGLVNLFATYQLTRDWSLVGRVNNATDKSYQVARYYGVAGTTYFAGIRYGLK</sequence>
<keyword evidence="11 12" id="KW-0998">Cell outer membrane</keyword>
<comment type="similarity">
    <text evidence="2 12 13">Belongs to the TonB-dependent receptor family.</text>
</comment>
<dbReference type="InterPro" id="IPR036942">
    <property type="entry name" value="Beta-barrel_TonB_sf"/>
</dbReference>
<evidence type="ECO:0000256" key="12">
    <source>
        <dbReference type="PROSITE-ProRule" id="PRU01360"/>
    </source>
</evidence>
<feature type="chain" id="PRO_5030686614" evidence="14">
    <location>
        <begin position="32"/>
        <end position="627"/>
    </location>
</feature>
<feature type="signal peptide" evidence="14">
    <location>
        <begin position="1"/>
        <end position="31"/>
    </location>
</feature>
<keyword evidence="5 12" id="KW-0812">Transmembrane</keyword>
<dbReference type="Gene3D" id="2.170.130.10">
    <property type="entry name" value="TonB-dependent receptor, plug domain"/>
    <property type="match status" value="1"/>
</dbReference>
<dbReference type="InterPro" id="IPR012910">
    <property type="entry name" value="Plug_dom"/>
</dbReference>
<keyword evidence="6 14" id="KW-0732">Signal</keyword>
<evidence type="ECO:0000256" key="5">
    <source>
        <dbReference type="ARBA" id="ARBA00022692"/>
    </source>
</evidence>
<dbReference type="AlphaFoldDB" id="A0A7X2IVM8"/>
<evidence type="ECO:0000256" key="3">
    <source>
        <dbReference type="ARBA" id="ARBA00022448"/>
    </source>
</evidence>
<comment type="caution">
    <text evidence="17">The sequence shown here is derived from an EMBL/GenBank/DDBJ whole genome shotgun (WGS) entry which is preliminary data.</text>
</comment>
<evidence type="ECO:0000256" key="13">
    <source>
        <dbReference type="RuleBase" id="RU003357"/>
    </source>
</evidence>
<protein>
    <submittedName>
        <fullName evidence="17">TonB-dependent receptor</fullName>
    </submittedName>
</protein>
<accession>A0A7X2IVM8</accession>
<dbReference type="CDD" id="cd01347">
    <property type="entry name" value="ligand_gated_channel"/>
    <property type="match status" value="1"/>
</dbReference>
<dbReference type="PANTHER" id="PTHR30069">
    <property type="entry name" value="TONB-DEPENDENT OUTER MEMBRANE RECEPTOR"/>
    <property type="match status" value="1"/>
</dbReference>